<evidence type="ECO:0000313" key="2">
    <source>
        <dbReference type="Proteomes" id="UP000298416"/>
    </source>
</evidence>
<accession>A0A8X8W730</accession>
<sequence length="158" mass="18517">MWAVGTSCGQFKVYVNVILVRKSSLVVENFKERHLSRMKLEEQESSMLHRHVYKDKKESQHVNETCVGMSIDPMHRSELALNISKSLFMSLYSIPDTYVYANLRIEIWVMKEYGDEKSWTKEFSILKENTPLWDGLEQLNPIDVLKNGDMLLSWRQGD</sequence>
<evidence type="ECO:0000313" key="1">
    <source>
        <dbReference type="EMBL" id="KAG6389163.1"/>
    </source>
</evidence>
<gene>
    <name evidence="1" type="ORF">SASPL_150622</name>
</gene>
<comment type="caution">
    <text evidence="1">The sequence shown here is derived from an EMBL/GenBank/DDBJ whole genome shotgun (WGS) entry which is preliminary data.</text>
</comment>
<organism evidence="1">
    <name type="scientific">Salvia splendens</name>
    <name type="common">Scarlet sage</name>
    <dbReference type="NCBI Taxonomy" id="180675"/>
    <lineage>
        <taxon>Eukaryota</taxon>
        <taxon>Viridiplantae</taxon>
        <taxon>Streptophyta</taxon>
        <taxon>Embryophyta</taxon>
        <taxon>Tracheophyta</taxon>
        <taxon>Spermatophyta</taxon>
        <taxon>Magnoliopsida</taxon>
        <taxon>eudicotyledons</taxon>
        <taxon>Gunneridae</taxon>
        <taxon>Pentapetalae</taxon>
        <taxon>asterids</taxon>
        <taxon>lamiids</taxon>
        <taxon>Lamiales</taxon>
        <taxon>Lamiaceae</taxon>
        <taxon>Nepetoideae</taxon>
        <taxon>Mentheae</taxon>
        <taxon>Salviinae</taxon>
        <taxon>Salvia</taxon>
        <taxon>Salvia subgen. Calosphace</taxon>
        <taxon>core Calosphace</taxon>
    </lineage>
</organism>
<dbReference type="AlphaFoldDB" id="A0A8X8W730"/>
<name>A0A8X8W730_SALSN</name>
<protein>
    <submittedName>
        <fullName evidence="1">Uncharacterized protein</fullName>
    </submittedName>
</protein>
<dbReference type="EMBL" id="PNBA02000020">
    <property type="protein sequence ID" value="KAG6389163.1"/>
    <property type="molecule type" value="Genomic_DNA"/>
</dbReference>
<reference evidence="1" key="2">
    <citation type="submission" date="2020-08" db="EMBL/GenBank/DDBJ databases">
        <title>Plant Genome Project.</title>
        <authorList>
            <person name="Zhang R.-G."/>
        </authorList>
    </citation>
    <scope>NUCLEOTIDE SEQUENCE</scope>
    <source>
        <strain evidence="1">Huo1</strain>
        <tissue evidence="1">Leaf</tissue>
    </source>
</reference>
<dbReference type="Proteomes" id="UP000298416">
    <property type="component" value="Unassembled WGS sequence"/>
</dbReference>
<keyword evidence="2" id="KW-1185">Reference proteome</keyword>
<proteinExistence type="predicted"/>
<reference evidence="1" key="1">
    <citation type="submission" date="2018-01" db="EMBL/GenBank/DDBJ databases">
        <authorList>
            <person name="Mao J.F."/>
        </authorList>
    </citation>
    <scope>NUCLEOTIDE SEQUENCE</scope>
    <source>
        <strain evidence="1">Huo1</strain>
        <tissue evidence="1">Leaf</tissue>
    </source>
</reference>